<dbReference type="InterPro" id="IPR037684">
    <property type="entry name" value="GBP_C"/>
</dbReference>
<dbReference type="InterPro" id="IPR003191">
    <property type="entry name" value="Guanylate-bd/ATL_C"/>
</dbReference>
<dbReference type="CDD" id="cd16269">
    <property type="entry name" value="GBP_C"/>
    <property type="match status" value="1"/>
</dbReference>
<gene>
    <name evidence="3" type="ORF">M9458_055674</name>
</gene>
<protein>
    <recommendedName>
        <fullName evidence="2">Guanylate-binding protein/Atlastin C-terminal domain-containing protein</fullName>
    </recommendedName>
</protein>
<keyword evidence="1" id="KW-0175">Coiled coil</keyword>
<name>A0ABD0MGV8_CIRMR</name>
<dbReference type="AlphaFoldDB" id="A0ABD0MGV8"/>
<reference evidence="3 4" key="1">
    <citation type="submission" date="2024-05" db="EMBL/GenBank/DDBJ databases">
        <title>Genome sequencing and assembly of Indian major carp, Cirrhinus mrigala (Hamilton, 1822).</title>
        <authorList>
            <person name="Mohindra V."/>
            <person name="Chowdhury L.M."/>
            <person name="Lal K."/>
            <person name="Jena J.K."/>
        </authorList>
    </citation>
    <scope>NUCLEOTIDE SEQUENCE [LARGE SCALE GENOMIC DNA]</scope>
    <source>
        <strain evidence="3">CM1030</strain>
        <tissue evidence="3">Blood</tissue>
    </source>
</reference>
<dbReference type="SUPFAM" id="SSF48340">
    <property type="entry name" value="Interferon-induced guanylate-binding protein 1 (GBP1), C-terminal domain"/>
    <property type="match status" value="1"/>
</dbReference>
<proteinExistence type="predicted"/>
<accession>A0ABD0MGV8</accession>
<dbReference type="Proteomes" id="UP001529510">
    <property type="component" value="Unassembled WGS sequence"/>
</dbReference>
<dbReference type="Pfam" id="PF02841">
    <property type="entry name" value="GBP_C"/>
    <property type="match status" value="1"/>
</dbReference>
<keyword evidence="4" id="KW-1185">Reference proteome</keyword>
<feature type="coiled-coil region" evidence="1">
    <location>
        <begin position="177"/>
        <end position="257"/>
    </location>
</feature>
<dbReference type="EMBL" id="JAMKFB020000556">
    <property type="protein sequence ID" value="KAL0149059.1"/>
    <property type="molecule type" value="Genomic_DNA"/>
</dbReference>
<sequence>MYVETISSGAVPCVENAVIAMAKIENEAAVKEGLEVYQSEMEKLKNSFPLELKDLTSKHQHVKSMATQTFKKRSFRDTDGKNLKSLEEKISKLFDGYQCQNKQASKRRSEDLLSSLSAPMMEKLKQGFYARPGGYDLFCKDLEDIKKKYSSQANKEFMAEEVLEEFLKQKYVNSTAILQADMQLTEKEKNIKEEKEKAALLKQEIKSKEEKQRQLEQKFEAERQSNEERMRQMKKMEEEMRLQRKEAEQAMDRKLREQAALLEHSFKEKTDRMGQEMDDFKRQSAAAEFFRANQMAAMMENRRIMEEMYAMRMQEMTLSPENKGRGTRKKKK</sequence>
<dbReference type="Gene3D" id="1.20.1000.10">
    <property type="entry name" value="Guanylate-binding protein, C-terminal domain"/>
    <property type="match status" value="1"/>
</dbReference>
<evidence type="ECO:0000313" key="4">
    <source>
        <dbReference type="Proteomes" id="UP001529510"/>
    </source>
</evidence>
<comment type="caution">
    <text evidence="3">The sequence shown here is derived from an EMBL/GenBank/DDBJ whole genome shotgun (WGS) entry which is preliminary data.</text>
</comment>
<organism evidence="3 4">
    <name type="scientific">Cirrhinus mrigala</name>
    <name type="common">Mrigala</name>
    <dbReference type="NCBI Taxonomy" id="683832"/>
    <lineage>
        <taxon>Eukaryota</taxon>
        <taxon>Metazoa</taxon>
        <taxon>Chordata</taxon>
        <taxon>Craniata</taxon>
        <taxon>Vertebrata</taxon>
        <taxon>Euteleostomi</taxon>
        <taxon>Actinopterygii</taxon>
        <taxon>Neopterygii</taxon>
        <taxon>Teleostei</taxon>
        <taxon>Ostariophysi</taxon>
        <taxon>Cypriniformes</taxon>
        <taxon>Cyprinidae</taxon>
        <taxon>Labeoninae</taxon>
        <taxon>Labeonini</taxon>
        <taxon>Cirrhinus</taxon>
    </lineage>
</organism>
<dbReference type="PANTHER" id="PTHR10751">
    <property type="entry name" value="GUANYLATE BINDING PROTEIN"/>
    <property type="match status" value="1"/>
</dbReference>
<feature type="domain" description="Guanylate-binding protein/Atlastin C-terminal" evidence="2">
    <location>
        <begin position="2"/>
        <end position="280"/>
    </location>
</feature>
<evidence type="ECO:0000313" key="3">
    <source>
        <dbReference type="EMBL" id="KAL0149059.1"/>
    </source>
</evidence>
<dbReference type="InterPro" id="IPR036543">
    <property type="entry name" value="Guanylate-bd_C_sf"/>
</dbReference>
<evidence type="ECO:0000256" key="1">
    <source>
        <dbReference type="SAM" id="Coils"/>
    </source>
</evidence>
<evidence type="ECO:0000259" key="2">
    <source>
        <dbReference type="Pfam" id="PF02841"/>
    </source>
</evidence>